<dbReference type="InterPro" id="IPR036318">
    <property type="entry name" value="FAD-bd_PCMH-like_sf"/>
</dbReference>
<proteinExistence type="predicted"/>
<dbReference type="Gene3D" id="3.30.465.10">
    <property type="match status" value="1"/>
</dbReference>
<evidence type="ECO:0000259" key="1">
    <source>
        <dbReference type="PROSITE" id="PS51387"/>
    </source>
</evidence>
<keyword evidence="3" id="KW-1185">Reference proteome</keyword>
<dbReference type="EMBL" id="JAUHQA010000001">
    <property type="protein sequence ID" value="MDN4481198.1"/>
    <property type="molecule type" value="Genomic_DNA"/>
</dbReference>
<dbReference type="PROSITE" id="PS51387">
    <property type="entry name" value="FAD_PCMH"/>
    <property type="match status" value="1"/>
</dbReference>
<accession>A0ABT8GID3</accession>
<dbReference type="InterPro" id="IPR016166">
    <property type="entry name" value="FAD-bd_PCMH"/>
</dbReference>
<dbReference type="PANTHER" id="PTHR42659:SF9">
    <property type="entry name" value="XANTHINE DEHYDROGENASE FAD-BINDING SUBUNIT XDHB-RELATED"/>
    <property type="match status" value="1"/>
</dbReference>
<name>A0ABT8GID3_9MICO</name>
<protein>
    <submittedName>
        <fullName evidence="2">FAD binding domain-containing protein</fullName>
    </submittedName>
</protein>
<dbReference type="Pfam" id="PF00941">
    <property type="entry name" value="FAD_binding_5"/>
    <property type="match status" value="1"/>
</dbReference>
<feature type="domain" description="FAD-binding PCMH-type" evidence="1">
    <location>
        <begin position="1"/>
        <end position="174"/>
    </location>
</feature>
<dbReference type="InterPro" id="IPR051312">
    <property type="entry name" value="Diverse_Substr_Oxidored"/>
</dbReference>
<evidence type="ECO:0000313" key="3">
    <source>
        <dbReference type="Proteomes" id="UP001172708"/>
    </source>
</evidence>
<reference evidence="2" key="1">
    <citation type="submission" date="2023-06" db="EMBL/GenBank/DDBJ databases">
        <title>Egi l300058.</title>
        <authorList>
            <person name="Gao L."/>
            <person name="Fang B.-Z."/>
            <person name="Li W.-J."/>
        </authorList>
    </citation>
    <scope>NUCLEOTIDE SEQUENCE</scope>
    <source>
        <strain evidence="2">EGI L300058</strain>
    </source>
</reference>
<evidence type="ECO:0000313" key="2">
    <source>
        <dbReference type="EMBL" id="MDN4481198.1"/>
    </source>
</evidence>
<sequence>MDLTAVQGVRVARSRADLALVPGERYLAGGTWLFSEDQPGVTGLVDLSALGWDELAMTAEGGLRIGAMTTIGALERWAGAATFPAAALFGQCAESLLASAKVRAAATVGGNIVRSYAASSMVALAATLDATATIWSADGTERVVPVADLPTGNGTTALAATEVLRDILFPASALGARTAHRRIALAQHGRSGALLTGRRDADGACTFVITAATLTPTVLRYPTLPPAATLDADVRGADGYYTDPLGTADWRRQVSAVLLAEVREELVP</sequence>
<dbReference type="InterPro" id="IPR016169">
    <property type="entry name" value="FAD-bd_PCMH_sub2"/>
</dbReference>
<gene>
    <name evidence="2" type="ORF">QQX02_09710</name>
</gene>
<dbReference type="InterPro" id="IPR002346">
    <property type="entry name" value="Mopterin_DH_FAD-bd"/>
</dbReference>
<dbReference type="RefSeq" id="WP_301142737.1">
    <property type="nucleotide sequence ID" value="NZ_JAUHQA010000001.1"/>
</dbReference>
<dbReference type="PANTHER" id="PTHR42659">
    <property type="entry name" value="XANTHINE DEHYDROGENASE SUBUNIT C-RELATED"/>
    <property type="match status" value="1"/>
</dbReference>
<dbReference type="SUPFAM" id="SSF56176">
    <property type="entry name" value="FAD-binding/transporter-associated domain-like"/>
    <property type="match status" value="1"/>
</dbReference>
<comment type="caution">
    <text evidence="2">The sequence shown here is derived from an EMBL/GenBank/DDBJ whole genome shotgun (WGS) entry which is preliminary data.</text>
</comment>
<dbReference type="Proteomes" id="UP001172708">
    <property type="component" value="Unassembled WGS sequence"/>
</dbReference>
<organism evidence="2 3">
    <name type="scientific">Demequina muriae</name>
    <dbReference type="NCBI Taxonomy" id="3051664"/>
    <lineage>
        <taxon>Bacteria</taxon>
        <taxon>Bacillati</taxon>
        <taxon>Actinomycetota</taxon>
        <taxon>Actinomycetes</taxon>
        <taxon>Micrococcales</taxon>
        <taxon>Demequinaceae</taxon>
        <taxon>Demequina</taxon>
    </lineage>
</organism>